<dbReference type="Gene3D" id="3.40.50.2000">
    <property type="entry name" value="Glycogen Phosphorylase B"/>
    <property type="match status" value="2"/>
</dbReference>
<dbReference type="InterPro" id="IPR002213">
    <property type="entry name" value="UDP_glucos_trans"/>
</dbReference>
<sequence>MACRPFFGDQQMNARAVAEMWRFGMSFDDSRPMTRVGVAAAVASLLSGEDEAPMRARARELQAEVDEAFQPDGGSMINFRKFVEIVCALMSDARRRLVPGLPPHAKNPRTFRFFPIYDRPPLNSCLGAMPRG</sequence>
<gene>
    <name evidence="3" type="ORF">C2845_PM15G06680</name>
</gene>
<organism evidence="3 4">
    <name type="scientific">Panicum miliaceum</name>
    <name type="common">Proso millet</name>
    <name type="synonym">Broomcorn millet</name>
    <dbReference type="NCBI Taxonomy" id="4540"/>
    <lineage>
        <taxon>Eukaryota</taxon>
        <taxon>Viridiplantae</taxon>
        <taxon>Streptophyta</taxon>
        <taxon>Embryophyta</taxon>
        <taxon>Tracheophyta</taxon>
        <taxon>Spermatophyta</taxon>
        <taxon>Magnoliopsida</taxon>
        <taxon>Liliopsida</taxon>
        <taxon>Poales</taxon>
        <taxon>Poaceae</taxon>
        <taxon>PACMAD clade</taxon>
        <taxon>Panicoideae</taxon>
        <taxon>Panicodae</taxon>
        <taxon>Paniceae</taxon>
        <taxon>Panicinae</taxon>
        <taxon>Panicum</taxon>
        <taxon>Panicum sect. Panicum</taxon>
    </lineage>
</organism>
<dbReference type="Pfam" id="PF00201">
    <property type="entry name" value="UDPGT"/>
    <property type="match status" value="1"/>
</dbReference>
<dbReference type="OrthoDB" id="5835829at2759"/>
<protein>
    <submittedName>
        <fullName evidence="3">Anthocyanidin 3-O-glucosyltransferase-like</fullName>
    </submittedName>
</protein>
<dbReference type="EMBL" id="PQIB02000013">
    <property type="protein sequence ID" value="RLM73690.1"/>
    <property type="molecule type" value="Genomic_DNA"/>
</dbReference>
<comment type="similarity">
    <text evidence="1">Belongs to the UDP-glycosyltransferase family.</text>
</comment>
<comment type="caution">
    <text evidence="3">The sequence shown here is derived from an EMBL/GenBank/DDBJ whole genome shotgun (WGS) entry which is preliminary data.</text>
</comment>
<dbReference type="SUPFAM" id="SSF53756">
    <property type="entry name" value="UDP-Glycosyltransferase/glycogen phosphorylase"/>
    <property type="match status" value="1"/>
</dbReference>
<evidence type="ECO:0000313" key="4">
    <source>
        <dbReference type="Proteomes" id="UP000275267"/>
    </source>
</evidence>
<evidence type="ECO:0000313" key="3">
    <source>
        <dbReference type="EMBL" id="RLM73690.1"/>
    </source>
</evidence>
<evidence type="ECO:0000256" key="2">
    <source>
        <dbReference type="ARBA" id="ARBA00022679"/>
    </source>
</evidence>
<proteinExistence type="inferred from homology"/>
<evidence type="ECO:0000256" key="1">
    <source>
        <dbReference type="ARBA" id="ARBA00009995"/>
    </source>
</evidence>
<accession>A0A3L6Q688</accession>
<reference evidence="4" key="1">
    <citation type="journal article" date="2019" name="Nat. Commun.">
        <title>The genome of broomcorn millet.</title>
        <authorList>
            <person name="Zou C."/>
            <person name="Miki D."/>
            <person name="Li D."/>
            <person name="Tang Q."/>
            <person name="Xiao L."/>
            <person name="Rajput S."/>
            <person name="Deng P."/>
            <person name="Jia W."/>
            <person name="Huang R."/>
            <person name="Zhang M."/>
            <person name="Sun Y."/>
            <person name="Hu J."/>
            <person name="Fu X."/>
            <person name="Schnable P.S."/>
            <person name="Li F."/>
            <person name="Zhang H."/>
            <person name="Feng B."/>
            <person name="Zhu X."/>
            <person name="Liu R."/>
            <person name="Schnable J.C."/>
            <person name="Zhu J.-K."/>
            <person name="Zhang H."/>
        </authorList>
    </citation>
    <scope>NUCLEOTIDE SEQUENCE [LARGE SCALE GENOMIC DNA]</scope>
</reference>
<dbReference type="GO" id="GO:0080044">
    <property type="term" value="F:quercetin 7-O-glucosyltransferase activity"/>
    <property type="evidence" value="ECO:0007669"/>
    <property type="project" value="TreeGrafter"/>
</dbReference>
<name>A0A3L6Q688_PANMI</name>
<dbReference type="AlphaFoldDB" id="A0A3L6Q688"/>
<dbReference type="PANTHER" id="PTHR11926:SF774">
    <property type="entry name" value="UDP-GLYCOSYLTRANSFERASE 85A1-RELATED"/>
    <property type="match status" value="1"/>
</dbReference>
<dbReference type="Proteomes" id="UP000275267">
    <property type="component" value="Unassembled WGS sequence"/>
</dbReference>
<dbReference type="GO" id="GO:0080043">
    <property type="term" value="F:quercetin 3-O-glucosyltransferase activity"/>
    <property type="evidence" value="ECO:0007669"/>
    <property type="project" value="TreeGrafter"/>
</dbReference>
<keyword evidence="2" id="KW-0808">Transferase</keyword>
<keyword evidence="4" id="KW-1185">Reference proteome</keyword>
<dbReference type="STRING" id="4540.A0A3L6Q688"/>
<dbReference type="PANTHER" id="PTHR11926">
    <property type="entry name" value="GLUCOSYL/GLUCURONOSYL TRANSFERASES"/>
    <property type="match status" value="1"/>
</dbReference>